<keyword evidence="1" id="KW-0812">Transmembrane</keyword>
<dbReference type="Proteomes" id="UP000319578">
    <property type="component" value="Unassembled WGS sequence"/>
</dbReference>
<feature type="transmembrane region" description="Helical" evidence="1">
    <location>
        <begin position="34"/>
        <end position="56"/>
    </location>
</feature>
<gene>
    <name evidence="2" type="ORF">BRE01_45460</name>
</gene>
<feature type="transmembrane region" description="Helical" evidence="1">
    <location>
        <begin position="62"/>
        <end position="85"/>
    </location>
</feature>
<comment type="caution">
    <text evidence="2">The sequence shown here is derived from an EMBL/GenBank/DDBJ whole genome shotgun (WGS) entry which is preliminary data.</text>
</comment>
<accession>A0ABQ0TSQ8</accession>
<proteinExistence type="predicted"/>
<evidence type="ECO:0000313" key="3">
    <source>
        <dbReference type="Proteomes" id="UP000319578"/>
    </source>
</evidence>
<dbReference type="EMBL" id="BJON01000018">
    <property type="protein sequence ID" value="GED70844.1"/>
    <property type="molecule type" value="Genomic_DNA"/>
</dbReference>
<evidence type="ECO:0000313" key="2">
    <source>
        <dbReference type="EMBL" id="GED70844.1"/>
    </source>
</evidence>
<name>A0ABQ0TSQ8_9BACL</name>
<dbReference type="RefSeq" id="WP_236700111.1">
    <property type="nucleotide sequence ID" value="NZ_BJON01000018.1"/>
</dbReference>
<keyword evidence="1" id="KW-0472">Membrane</keyword>
<dbReference type="InterPro" id="IPR021737">
    <property type="entry name" value="Phage_phiKZ_Orf197"/>
</dbReference>
<reference evidence="2 3" key="1">
    <citation type="submission" date="2019-06" db="EMBL/GenBank/DDBJ databases">
        <title>Whole genome shotgun sequence of Brevibacillus reuszeri NBRC 15719.</title>
        <authorList>
            <person name="Hosoyama A."/>
            <person name="Uohara A."/>
            <person name="Ohji S."/>
            <person name="Ichikawa N."/>
        </authorList>
    </citation>
    <scope>NUCLEOTIDE SEQUENCE [LARGE SCALE GENOMIC DNA]</scope>
    <source>
        <strain evidence="2 3">NBRC 15719</strain>
    </source>
</reference>
<protein>
    <recommendedName>
        <fullName evidence="4">DUF3307 domain-containing protein</fullName>
    </recommendedName>
</protein>
<organism evidence="2 3">
    <name type="scientific">Brevibacillus reuszeri</name>
    <dbReference type="NCBI Taxonomy" id="54915"/>
    <lineage>
        <taxon>Bacteria</taxon>
        <taxon>Bacillati</taxon>
        <taxon>Bacillota</taxon>
        <taxon>Bacilli</taxon>
        <taxon>Bacillales</taxon>
        <taxon>Paenibacillaceae</taxon>
        <taxon>Brevibacillus</taxon>
    </lineage>
</organism>
<keyword evidence="1" id="KW-1133">Transmembrane helix</keyword>
<keyword evidence="3" id="KW-1185">Reference proteome</keyword>
<feature type="transmembrane region" description="Helical" evidence="1">
    <location>
        <begin position="6"/>
        <end position="22"/>
    </location>
</feature>
<dbReference type="Pfam" id="PF11750">
    <property type="entry name" value="DUF3307"/>
    <property type="match status" value="1"/>
</dbReference>
<feature type="transmembrane region" description="Helical" evidence="1">
    <location>
        <begin position="97"/>
        <end position="118"/>
    </location>
</feature>
<sequence length="119" mass="13970">MNHFSAFDILLIAHLIGDYMFQTEWMAKYKAQRWLPLLAHCVVYTGVIYLIAYWFIPGGLSGWAILLVFVSHMILDRRTIVYIWYRKIMRVTNDGSKWLMIMCDQIFHLIILAAALVIS</sequence>
<evidence type="ECO:0008006" key="4">
    <source>
        <dbReference type="Google" id="ProtNLM"/>
    </source>
</evidence>
<evidence type="ECO:0000256" key="1">
    <source>
        <dbReference type="SAM" id="Phobius"/>
    </source>
</evidence>